<dbReference type="CDD" id="cd01951">
    <property type="entry name" value="lectin_L-type"/>
    <property type="match status" value="2"/>
</dbReference>
<proteinExistence type="predicted"/>
<dbReference type="PATRIC" id="fig|593117.10.peg.1298"/>
<dbReference type="HOGENOM" id="CLU_269244_0_0_2"/>
<dbReference type="KEGG" id="tga:TGAM_1300"/>
<feature type="compositionally biased region" description="Low complexity" evidence="2">
    <location>
        <begin position="1163"/>
        <end position="1190"/>
    </location>
</feature>
<dbReference type="InterPro" id="IPR051136">
    <property type="entry name" value="Intracellular_Lectin-GPT"/>
</dbReference>
<protein>
    <recommendedName>
        <fullName evidence="3">PEGA domain-containing protein</fullName>
    </recommendedName>
</protein>
<dbReference type="Proteomes" id="UP000001488">
    <property type="component" value="Chromosome"/>
</dbReference>
<dbReference type="InterPro" id="IPR056573">
    <property type="entry name" value="Lectin_L-type_dom"/>
</dbReference>
<sequence>MNTVKQNRKTTWHIAILIGVLVLVSTAPLEHPAEASNTSIQGYVDALKSAFRELTDRDLQGTVEVTPGSGFEIDPNAKVVKVGADEFTKSYHGIIGGRGFYLVAYGLVNLSIPNLPGNGADPLWHFNLTLKKGEFKTELATEVVTYWLLEKVGSYNGVNLKKIAEYRKSEVISEYKKIGKAKQVEWLFKYLNDKTIKDVITGVYWGDYPDVYGWTCKSSLLYREIKKTYPYVKPPVPLSSPKKIEHDSCLINVLPIYHLGIKLGNEKLSYTVILFNHTSREYIIGINKTSSGYTVGLWIKYLNMTTLEVKPLWFDSSEKLTLTFVDGYNLTISSADVGKTFTTPLAGGFWELEYLDLYLHSYWWGIHEVHKPKLKWYDHKGYVIIEEYLSSLAGDSLRASLNVSAWSDKMLKIEMLYLVDSSYKQEIDYGNATVNLTLEDIGKTFILDRETGLVVGLQGEALPGWSFVGNTRIDPRKGVIILTPDEWGRRGAAWFDKPVDLSRPFTATIIFYAGHKGGADGIAVGFQARGLDALGGSGGDCGFKGITPAVGFKLWEYKEKVTFVDDGNEEDVTGGVSFADGKEHVLKLSWNPTTKSLTLEVDGHVYASRTIDLNAKFGSAKVYFGVTAATGGRTNLHYFVPADEFMLAAVPEKAKTMLSTLSGLGRDTIELAPIVSDMETALKEENYRKVLQDYYTFRTQLVRRTLPEIKENLKDTLIVQQMNISSIALDALVQAIKKAAFEGDVVSALNYSESAHNLALNMSEQKIAEMIREINKLKEQLREHGVSVSSMDEKISSIEELRKEGRYVEACRVAASLETKLREVLNMTLMVEERITGLQSLYKASKIGEISEDEFNAGIARAKELMREWKFSEAMRVLSDLEKKIMPWQLVGDAYFDNSTGVIVLTPDQASKRGAAWFKYQVNLSRPFKAILMFYAGRQSGGDGIAVGFQSLGPKAIGGYGSDCGFRGISRAVGFKLWELNREIYLVTPGGERKLADVSFADGKEHKMTIYWDPKTKTLTLEVDGRNYTQVNVDIPALLGSETAYFGVSAGNGAAHNLHYFVPLALYVPGEMKAKLKITGTPEGAEVYINGTLKGKIPVELTLKPGKYSITIRKEGYNEKSLTITLKPGESRELSVALEKVQTSTTSVVRTTTSSTTHREHSTTSTTTTTSKTGETSSTTENTGTSSSSKSGGGICGPAWLVLLVLLPVLARRRR</sequence>
<dbReference type="GO" id="GO:0030134">
    <property type="term" value="C:COPII-coated ER to Golgi transport vesicle"/>
    <property type="evidence" value="ECO:0007669"/>
    <property type="project" value="TreeGrafter"/>
</dbReference>
<reference evidence="4 5" key="1">
    <citation type="journal article" date="2007" name="Genome Biol.">
        <title>Genome analysis and genome-wide proteomics of Thermococcus gammatolerans, the most radioresistant organism known amongst the Archaea.</title>
        <authorList>
            <person name="Zivanovic Y."/>
            <person name="Armengaud J."/>
            <person name="Lagorce A."/>
            <person name="Leplat C."/>
            <person name="Guerin P."/>
            <person name="Dutertre M."/>
            <person name="Anthouard V."/>
            <person name="Forterre P."/>
            <person name="Wincker P."/>
            <person name="Confalonieri F."/>
        </authorList>
    </citation>
    <scope>NUCLEOTIDE SEQUENCE [LARGE SCALE GENOMIC DNA]</scope>
    <source>
        <strain evidence="5">DSM 15229 / JCM 11827 / EJ3</strain>
    </source>
</reference>
<name>C5A6E0_THEGJ</name>
<dbReference type="Pfam" id="PF08308">
    <property type="entry name" value="PEGA"/>
    <property type="match status" value="1"/>
</dbReference>
<dbReference type="PaxDb" id="593117-TGAM_1300"/>
<dbReference type="NCBIfam" id="TIGR04288">
    <property type="entry name" value="CGP_CTERM"/>
    <property type="match status" value="1"/>
</dbReference>
<keyword evidence="1" id="KW-0175">Coiled coil</keyword>
<feature type="compositionally biased region" description="Low complexity" evidence="2">
    <location>
        <begin position="1145"/>
        <end position="1156"/>
    </location>
</feature>
<dbReference type="InterPro" id="IPR013320">
    <property type="entry name" value="ConA-like_dom_sf"/>
</dbReference>
<accession>C5A6E0</accession>
<evidence type="ECO:0000313" key="5">
    <source>
        <dbReference type="Proteomes" id="UP000001488"/>
    </source>
</evidence>
<feature type="coiled-coil region" evidence="1">
    <location>
        <begin position="760"/>
        <end position="787"/>
    </location>
</feature>
<gene>
    <name evidence="4" type="ordered locus">TGAM_1300</name>
</gene>
<dbReference type="STRING" id="593117.TGAM_1300"/>
<dbReference type="InterPro" id="IPR027552">
    <property type="entry name" value="CGP_CTERM"/>
</dbReference>
<organism evidence="4 5">
    <name type="scientific">Thermococcus gammatolerans (strain DSM 15229 / JCM 11827 / EJ3)</name>
    <dbReference type="NCBI Taxonomy" id="593117"/>
    <lineage>
        <taxon>Archaea</taxon>
        <taxon>Methanobacteriati</taxon>
        <taxon>Methanobacteriota</taxon>
        <taxon>Thermococci</taxon>
        <taxon>Thermococcales</taxon>
        <taxon>Thermococcaceae</taxon>
        <taxon>Thermococcus</taxon>
    </lineage>
</organism>
<dbReference type="AlphaFoldDB" id="C5A6E0"/>
<dbReference type="SUPFAM" id="SSF49899">
    <property type="entry name" value="Concanavalin A-like lectins/glucanases"/>
    <property type="match status" value="2"/>
</dbReference>
<dbReference type="InterPro" id="IPR013229">
    <property type="entry name" value="PEGA"/>
</dbReference>
<dbReference type="PANTHER" id="PTHR12223:SF28">
    <property type="entry name" value="LECTIN, MANNOSE BINDING 1 LIKE"/>
    <property type="match status" value="1"/>
</dbReference>
<keyword evidence="5" id="KW-1185">Reference proteome</keyword>
<evidence type="ECO:0000256" key="1">
    <source>
        <dbReference type="SAM" id="Coils"/>
    </source>
</evidence>
<dbReference type="PANTHER" id="PTHR12223">
    <property type="entry name" value="VESICULAR MANNOSE-BINDING LECTIN"/>
    <property type="match status" value="1"/>
</dbReference>
<feature type="domain" description="PEGA" evidence="3">
    <location>
        <begin position="1075"/>
        <end position="1141"/>
    </location>
</feature>
<evidence type="ECO:0000313" key="4">
    <source>
        <dbReference type="EMBL" id="ACS33802.1"/>
    </source>
</evidence>
<dbReference type="EMBL" id="CP001398">
    <property type="protein sequence ID" value="ACS33802.1"/>
    <property type="molecule type" value="Genomic_DNA"/>
</dbReference>
<dbReference type="eggNOG" id="arCOG02087">
    <property type="taxonomic scope" value="Archaea"/>
</dbReference>
<feature type="region of interest" description="Disordered" evidence="2">
    <location>
        <begin position="1145"/>
        <end position="1192"/>
    </location>
</feature>
<dbReference type="GO" id="GO:0006888">
    <property type="term" value="P:endoplasmic reticulum to Golgi vesicle-mediated transport"/>
    <property type="evidence" value="ECO:0007669"/>
    <property type="project" value="TreeGrafter"/>
</dbReference>
<evidence type="ECO:0000259" key="3">
    <source>
        <dbReference type="Pfam" id="PF08308"/>
    </source>
</evidence>
<dbReference type="Gene3D" id="2.60.120.200">
    <property type="match status" value="3"/>
</dbReference>
<dbReference type="GO" id="GO:0005537">
    <property type="term" value="F:D-mannose binding"/>
    <property type="evidence" value="ECO:0007669"/>
    <property type="project" value="TreeGrafter"/>
</dbReference>
<evidence type="ECO:0000256" key="2">
    <source>
        <dbReference type="SAM" id="MobiDB-lite"/>
    </source>
</evidence>